<proteinExistence type="predicted"/>
<reference evidence="1" key="1">
    <citation type="submission" date="2021-04" db="EMBL/GenBank/DDBJ databases">
        <title>Complete Genome and methylome analysis of Thiothrix fructosivorans ATCC 49748.</title>
        <authorList>
            <person name="Fomenkov A."/>
            <person name="Sun L."/>
            <person name="Vincze T."/>
            <person name="Grabovich M.Y."/>
            <person name="Roberts R.J."/>
        </authorList>
    </citation>
    <scope>NUCLEOTIDE SEQUENCE</scope>
    <source>
        <strain evidence="1">ATCC 49748</strain>
    </source>
</reference>
<dbReference type="Gene3D" id="1.10.530.10">
    <property type="match status" value="1"/>
</dbReference>
<organism evidence="1">
    <name type="scientific">Thiothrix fructosivorans</name>
    <dbReference type="NCBI Taxonomy" id="111770"/>
    <lineage>
        <taxon>Bacteria</taxon>
        <taxon>Pseudomonadati</taxon>
        <taxon>Pseudomonadota</taxon>
        <taxon>Gammaproteobacteria</taxon>
        <taxon>Thiotrichales</taxon>
        <taxon>Thiotrichaceae</taxon>
        <taxon>Thiothrix</taxon>
    </lineage>
</organism>
<protein>
    <submittedName>
        <fullName evidence="1">Uncharacterized protein</fullName>
    </submittedName>
</protein>
<dbReference type="EMBL" id="CP072748">
    <property type="protein sequence ID" value="QTX10619.1"/>
    <property type="molecule type" value="Genomic_DNA"/>
</dbReference>
<sequence>MEPMIDRKAFYNALRYKRLFLRGIPQAAVDGVNAILNEWETGEYGDDLQHLSYALAVTYHETDGRMEPIEEYGRGAGKPYGNAYGRAFVQITWHTNYAKFGRILNIPLATNYSLALNPVYAAKILLIGMRDGLFRKHKLSDFDFTSAKGVFDARNIINGDKTYSDKKTTAAGVANRGELVAGYYATFFDALTNAYVSEPIMPNHPPLQGASDEPVVITEPDFSNHPKYSVNDDLPELPAEYYAWVAEKRKERQAEAYKELNQKPLVKSSVTGFVAAGFVSVIATSVSQHFGIEIPSEAKDWLYGGIIAVMGGGALWGRAKATTFINGFIR</sequence>
<evidence type="ECO:0000313" key="1">
    <source>
        <dbReference type="EMBL" id="QTX10619.1"/>
    </source>
</evidence>
<gene>
    <name evidence="1" type="ORF">J1836_018975</name>
</gene>
<name>A0A8B0SIJ8_9GAMM</name>
<accession>A0A8B0SIJ8</accession>
<dbReference type="AlphaFoldDB" id="A0A8B0SIJ8"/>
<dbReference type="InterPro" id="IPR023346">
    <property type="entry name" value="Lysozyme-like_dom_sf"/>
</dbReference>
<dbReference type="SUPFAM" id="SSF53955">
    <property type="entry name" value="Lysozyme-like"/>
    <property type="match status" value="1"/>
</dbReference>